<evidence type="ECO:0000313" key="2">
    <source>
        <dbReference type="EMBL" id="GFH78528.1"/>
    </source>
</evidence>
<sequence>MANRRARTYAVCAVKLDEDHTDAAEGTFDAALTNALVAIVAKEWDGEEKKGGRKGKTFTKPASELLELIRQKAHETPEVVKRVLDEPDVFLVRGSHAEERDLAVEEHPAAEASVAGTFSGSPAPKPYGTRVDVGTLLDALKVTQPVRHAREDKDETEGEPRALERRHVEALLALDAHPSLVALAMEQENRYENSAQQQDAREREQASQTLQRIGEEEADRRAAAAADLHSGPTPDDPGALELQECPVCWHEAFSPDGQDELCMQVGHGECLVCHYRRSPAIANALAREREWERGWARD</sequence>
<accession>A0A8H9LSC6</accession>
<organism evidence="3 5">
    <name type="scientific">Streptomyces gougerotii</name>
    <dbReference type="NCBI Taxonomy" id="53448"/>
    <lineage>
        <taxon>Bacteria</taxon>
        <taxon>Bacillati</taxon>
        <taxon>Actinomycetota</taxon>
        <taxon>Actinomycetes</taxon>
        <taxon>Kitasatosporales</taxon>
        <taxon>Streptomycetaceae</taxon>
        <taxon>Streptomyces</taxon>
        <taxon>Streptomyces diastaticus group</taxon>
    </lineage>
</organism>
<dbReference type="Proteomes" id="UP000660975">
    <property type="component" value="Unassembled WGS sequence"/>
</dbReference>
<gene>
    <name evidence="3" type="ORF">GCM10010227_53190</name>
    <name evidence="2" type="ORF">Sgou_31980</name>
</gene>
<dbReference type="Proteomes" id="UP000480804">
    <property type="component" value="Unassembled WGS sequence"/>
</dbReference>
<dbReference type="EMBL" id="BLLO01000018">
    <property type="protein sequence ID" value="GFH78528.1"/>
    <property type="molecule type" value="Genomic_DNA"/>
</dbReference>
<evidence type="ECO:0000313" key="3">
    <source>
        <dbReference type="EMBL" id="GGU91317.1"/>
    </source>
</evidence>
<comment type="caution">
    <text evidence="3">The sequence shown here is derived from an EMBL/GenBank/DDBJ whole genome shotgun (WGS) entry which is preliminary data.</text>
</comment>
<reference evidence="3" key="3">
    <citation type="submission" date="2020-09" db="EMBL/GenBank/DDBJ databases">
        <authorList>
            <person name="Sun Q."/>
            <person name="Ohkuma M."/>
        </authorList>
    </citation>
    <scope>NUCLEOTIDE SEQUENCE</scope>
    <source>
        <strain evidence="3">JCM 4136</strain>
    </source>
</reference>
<name>A0A8H9LSC6_9ACTN</name>
<dbReference type="AlphaFoldDB" id="A0A8H9LSC6"/>
<keyword evidence="4" id="KW-1185">Reference proteome</keyword>
<feature type="compositionally biased region" description="Basic and acidic residues" evidence="1">
    <location>
        <begin position="213"/>
        <end position="222"/>
    </location>
</feature>
<dbReference type="EMBL" id="BMSC01000025">
    <property type="protein sequence ID" value="GGU91317.1"/>
    <property type="molecule type" value="Genomic_DNA"/>
</dbReference>
<reference evidence="2 4" key="2">
    <citation type="submission" date="2020-02" db="EMBL/GenBank/DDBJ databases">
        <title>Whole genome shotgun sequence of Streptomyces gougerotii NBRC 13043.</title>
        <authorList>
            <person name="Ichikawa N."/>
            <person name="Komaki H."/>
            <person name="Tamura T."/>
        </authorList>
    </citation>
    <scope>NUCLEOTIDE SEQUENCE [LARGE SCALE GENOMIC DNA]</scope>
    <source>
        <strain evidence="2 4">NBRC 13043</strain>
    </source>
</reference>
<protein>
    <submittedName>
        <fullName evidence="3">Uncharacterized protein</fullName>
    </submittedName>
</protein>
<evidence type="ECO:0000313" key="4">
    <source>
        <dbReference type="Proteomes" id="UP000480804"/>
    </source>
</evidence>
<evidence type="ECO:0000256" key="1">
    <source>
        <dbReference type="SAM" id="MobiDB-lite"/>
    </source>
</evidence>
<evidence type="ECO:0000313" key="5">
    <source>
        <dbReference type="Proteomes" id="UP000660975"/>
    </source>
</evidence>
<proteinExistence type="predicted"/>
<reference evidence="3" key="1">
    <citation type="journal article" date="2014" name="Int. J. Syst. Evol. Microbiol.">
        <title>Complete genome sequence of Corynebacterium casei LMG S-19264T (=DSM 44701T), isolated from a smear-ripened cheese.</title>
        <authorList>
            <consortium name="US DOE Joint Genome Institute (JGI-PGF)"/>
            <person name="Walter F."/>
            <person name="Albersmeier A."/>
            <person name="Kalinowski J."/>
            <person name="Ruckert C."/>
        </authorList>
    </citation>
    <scope>NUCLEOTIDE SEQUENCE</scope>
    <source>
        <strain evidence="3">JCM 4136</strain>
    </source>
</reference>
<feature type="region of interest" description="Disordered" evidence="1">
    <location>
        <begin position="190"/>
        <end position="235"/>
    </location>
</feature>